<comment type="caution">
    <text evidence="2">The sequence shown here is derived from an EMBL/GenBank/DDBJ whole genome shotgun (WGS) entry which is preliminary data.</text>
</comment>
<dbReference type="EMBL" id="JAFFPU010000069">
    <property type="protein sequence ID" value="MBM9578890.1"/>
    <property type="molecule type" value="Genomic_DNA"/>
</dbReference>
<dbReference type="RefSeq" id="WP_205280862.1">
    <property type="nucleotide sequence ID" value="NZ_JAFFPU010000069.1"/>
</dbReference>
<feature type="domain" description="HNH endonuclease 5" evidence="1">
    <location>
        <begin position="39"/>
        <end position="90"/>
    </location>
</feature>
<dbReference type="Proteomes" id="UP000724686">
    <property type="component" value="Unassembled WGS sequence"/>
</dbReference>
<evidence type="ECO:0000313" key="2">
    <source>
        <dbReference type="EMBL" id="MBM9578890.1"/>
    </source>
</evidence>
<dbReference type="InterPro" id="IPR029471">
    <property type="entry name" value="HNH_5"/>
</dbReference>
<keyword evidence="3" id="KW-1185">Reference proteome</keyword>
<accession>A0ABS2UET2</accession>
<protein>
    <recommendedName>
        <fullName evidence="1">HNH endonuclease 5 domain-containing protein</fullName>
    </recommendedName>
</protein>
<organism evidence="2 3">
    <name type="scientific">Leptospira ainlahdjerensis</name>
    <dbReference type="NCBI Taxonomy" id="2810033"/>
    <lineage>
        <taxon>Bacteria</taxon>
        <taxon>Pseudomonadati</taxon>
        <taxon>Spirochaetota</taxon>
        <taxon>Spirochaetia</taxon>
        <taxon>Leptospirales</taxon>
        <taxon>Leptospiraceae</taxon>
        <taxon>Leptospira</taxon>
    </lineage>
</organism>
<evidence type="ECO:0000313" key="3">
    <source>
        <dbReference type="Proteomes" id="UP000724686"/>
    </source>
</evidence>
<dbReference type="Pfam" id="PF14279">
    <property type="entry name" value="HNH_5"/>
    <property type="match status" value="1"/>
</dbReference>
<reference evidence="2 3" key="1">
    <citation type="submission" date="2021-02" db="EMBL/GenBank/DDBJ databases">
        <title>Leptospira ainlahdjerensis sp. nov., Leptospira ainazelensis sp. nov., Leptospira abararensis sp. nov. and Leptospira chreensis sp. nov., four new species isolated from water sources in Algeria.</title>
        <authorList>
            <person name="Amara Korba A."/>
            <person name="Kainiu M."/>
            <person name="Vincent A.T."/>
            <person name="Mariet J.-F."/>
            <person name="Veyrier F.J."/>
            <person name="Goarant C."/>
            <person name="Picardeau M."/>
        </authorList>
    </citation>
    <scope>NUCLEOTIDE SEQUENCE [LARGE SCALE GENOMIC DNA]</scope>
    <source>
        <strain evidence="2 3">201903070</strain>
    </source>
</reference>
<sequence length="320" mass="37622">MENSREFTEKYSPLLGYWIPGGIINEKPKFVIHEIKGVCRYCNLEIPKTTFKKIAHPIPEFLGNRLYHSKSECDRCNEYFDQNLENHFANYLGIERTLTGTKGKNGIPTFHQNDKKLFVREDGHKKMLVGIDTSGKNVEIDLEKKLIEFTTVRPPYVPYAVFKCLVKIGFSLLRQDFLTKIESTRRFLMDPSLEKNGGVFIPRVYSYYIKNATDDVMIEVFQRKDIQDRTIPFLIIRIFLRYHFFQSSIPNFEYDNHELSMDVLCPGMEITRPEILDLYGKSIVKDSVQKQTMRFEGFQSEVPLEQNRLLKYLNRKEGNR</sequence>
<evidence type="ECO:0000259" key="1">
    <source>
        <dbReference type="Pfam" id="PF14279"/>
    </source>
</evidence>
<gene>
    <name evidence="2" type="ORF">JWG45_17225</name>
</gene>
<name>A0ABS2UET2_9LEPT</name>
<proteinExistence type="predicted"/>